<dbReference type="SUPFAM" id="SSF52540">
    <property type="entry name" value="P-loop containing nucleoside triphosphate hydrolases"/>
    <property type="match status" value="1"/>
</dbReference>
<dbReference type="PROSITE" id="PS51722">
    <property type="entry name" value="G_TR_2"/>
    <property type="match status" value="1"/>
</dbReference>
<dbReference type="InterPro" id="IPR004161">
    <property type="entry name" value="EFTu-like_2"/>
</dbReference>
<reference evidence="9" key="1">
    <citation type="submission" date="2023-01" db="EMBL/GenBank/DDBJ databases">
        <title>Metagenome sequencing of chrysophaentin producing Chrysophaeum taylorii.</title>
        <authorList>
            <person name="Davison J."/>
            <person name="Bewley C."/>
        </authorList>
    </citation>
    <scope>NUCLEOTIDE SEQUENCE</scope>
    <source>
        <strain evidence="9">NIES-1699</strain>
    </source>
</reference>
<dbReference type="InterPro" id="IPR009001">
    <property type="entry name" value="Transl_elong_EF1A/Init_IF2_C"/>
</dbReference>
<dbReference type="PROSITE" id="PS00301">
    <property type="entry name" value="G_TR_1"/>
    <property type="match status" value="1"/>
</dbReference>
<dbReference type="InterPro" id="IPR009000">
    <property type="entry name" value="Transl_B-barrel_sf"/>
</dbReference>
<keyword evidence="10" id="KW-1185">Reference proteome</keyword>
<dbReference type="InterPro" id="IPR000795">
    <property type="entry name" value="T_Tr_GTP-bd_dom"/>
</dbReference>
<dbReference type="SUPFAM" id="SSF50465">
    <property type="entry name" value="EF-Tu/eEF-1alpha/eIF2-gamma C-terminal domain"/>
    <property type="match status" value="1"/>
</dbReference>
<feature type="compositionally biased region" description="Low complexity" evidence="7">
    <location>
        <begin position="487"/>
        <end position="496"/>
    </location>
</feature>
<evidence type="ECO:0000256" key="2">
    <source>
        <dbReference type="ARBA" id="ARBA00004496"/>
    </source>
</evidence>
<evidence type="ECO:0000313" key="10">
    <source>
        <dbReference type="Proteomes" id="UP001230188"/>
    </source>
</evidence>
<comment type="subcellular location">
    <subcellularLocation>
        <location evidence="2">Cytoplasm</location>
    </subcellularLocation>
    <subcellularLocation>
        <location evidence="1">Plastid</location>
        <location evidence="1">Chloroplast</location>
    </subcellularLocation>
</comment>
<evidence type="ECO:0000256" key="3">
    <source>
        <dbReference type="ARBA" id="ARBA00007249"/>
    </source>
</evidence>
<dbReference type="Pfam" id="PF00009">
    <property type="entry name" value="GTP_EFTU"/>
    <property type="match status" value="1"/>
</dbReference>
<feature type="region of interest" description="Disordered" evidence="7">
    <location>
        <begin position="1"/>
        <end position="58"/>
    </location>
</feature>
<comment type="caution">
    <text evidence="9">The sequence shown here is derived from an EMBL/GenBank/DDBJ whole genome shotgun (WGS) entry which is preliminary data.</text>
</comment>
<dbReference type="GO" id="GO:0005525">
    <property type="term" value="F:GTP binding"/>
    <property type="evidence" value="ECO:0007669"/>
    <property type="project" value="UniProtKB-KW"/>
</dbReference>
<evidence type="ECO:0000313" key="9">
    <source>
        <dbReference type="EMBL" id="KAJ8600794.1"/>
    </source>
</evidence>
<dbReference type="FunFam" id="3.40.50.300:FF:001202">
    <property type="entry name" value="Translation elongation factor EF-1 subunit alpha"/>
    <property type="match status" value="1"/>
</dbReference>
<dbReference type="Gene3D" id="3.40.50.300">
    <property type="entry name" value="P-loop containing nucleotide triphosphate hydrolases"/>
    <property type="match status" value="1"/>
</dbReference>
<evidence type="ECO:0000256" key="5">
    <source>
        <dbReference type="ARBA" id="ARBA00022741"/>
    </source>
</evidence>
<name>A0AAD7XJT7_9STRA</name>
<dbReference type="CDD" id="cd01883">
    <property type="entry name" value="EF1_alpha"/>
    <property type="match status" value="1"/>
</dbReference>
<organism evidence="9 10">
    <name type="scientific">Chrysophaeum taylorii</name>
    <dbReference type="NCBI Taxonomy" id="2483200"/>
    <lineage>
        <taxon>Eukaryota</taxon>
        <taxon>Sar</taxon>
        <taxon>Stramenopiles</taxon>
        <taxon>Ochrophyta</taxon>
        <taxon>Pelagophyceae</taxon>
        <taxon>Pelagomonadales</taxon>
        <taxon>Pelagomonadaceae</taxon>
        <taxon>Chrysophaeum</taxon>
    </lineage>
</organism>
<dbReference type="InterPro" id="IPR050100">
    <property type="entry name" value="TRAFAC_GTPase_members"/>
</dbReference>
<protein>
    <recommendedName>
        <fullName evidence="8">Tr-type G domain-containing protein</fullName>
    </recommendedName>
</protein>
<evidence type="ECO:0000256" key="1">
    <source>
        <dbReference type="ARBA" id="ARBA00004229"/>
    </source>
</evidence>
<evidence type="ECO:0000256" key="4">
    <source>
        <dbReference type="ARBA" id="ARBA00022490"/>
    </source>
</evidence>
<dbReference type="EMBL" id="JAQMWT010000477">
    <property type="protein sequence ID" value="KAJ8600794.1"/>
    <property type="molecule type" value="Genomic_DNA"/>
</dbReference>
<dbReference type="InterPro" id="IPR031157">
    <property type="entry name" value="G_TR_CS"/>
</dbReference>
<keyword evidence="4" id="KW-0963">Cytoplasm</keyword>
<feature type="domain" description="Tr-type G" evidence="8">
    <location>
        <begin position="58"/>
        <end position="272"/>
    </location>
</feature>
<comment type="similarity">
    <text evidence="3">Belongs to the TRAFAC class translation factor GTPase superfamily. Classic translation factor GTPase family. EF-Tu/EF-1A subfamily.</text>
</comment>
<keyword evidence="5" id="KW-0547">Nucleotide-binding</keyword>
<feature type="region of interest" description="Disordered" evidence="7">
    <location>
        <begin position="463"/>
        <end position="496"/>
    </location>
</feature>
<feature type="compositionally biased region" description="Acidic residues" evidence="7">
    <location>
        <begin position="463"/>
        <end position="472"/>
    </location>
</feature>
<dbReference type="Gene3D" id="2.40.30.10">
    <property type="entry name" value="Translation factors"/>
    <property type="match status" value="2"/>
</dbReference>
<dbReference type="CDD" id="cd03704">
    <property type="entry name" value="eRF3_C_III"/>
    <property type="match status" value="1"/>
</dbReference>
<evidence type="ECO:0000256" key="6">
    <source>
        <dbReference type="ARBA" id="ARBA00023134"/>
    </source>
</evidence>
<accession>A0AAD7XJT7</accession>
<dbReference type="InterPro" id="IPR054696">
    <property type="entry name" value="GTP-eEF1A_C"/>
</dbReference>
<dbReference type="SUPFAM" id="SSF50447">
    <property type="entry name" value="Translation proteins"/>
    <property type="match status" value="1"/>
</dbReference>
<dbReference type="Proteomes" id="UP001230188">
    <property type="component" value="Unassembled WGS sequence"/>
</dbReference>
<dbReference type="Pfam" id="PF22594">
    <property type="entry name" value="GTP-eEF1A_C"/>
    <property type="match status" value="1"/>
</dbReference>
<dbReference type="GO" id="GO:0003924">
    <property type="term" value="F:GTPase activity"/>
    <property type="evidence" value="ECO:0007669"/>
    <property type="project" value="InterPro"/>
</dbReference>
<evidence type="ECO:0000259" key="8">
    <source>
        <dbReference type="PROSITE" id="PS51722"/>
    </source>
</evidence>
<proteinExistence type="inferred from homology"/>
<dbReference type="PRINTS" id="PR00315">
    <property type="entry name" value="ELONGATNFCT"/>
</dbReference>
<evidence type="ECO:0000256" key="7">
    <source>
        <dbReference type="SAM" id="MobiDB-lite"/>
    </source>
</evidence>
<keyword evidence="6" id="KW-0342">GTP-binding</keyword>
<sequence length="496" mass="54892">MEMLQDPDNLMRYPEVRSVINTSPEGADDDEKPDVVVATSSAPPPPSQQQHEEEEDPREHLNLVFIGHVDAGKSTLAGNVLYLTGRVDKRTIEKFEREAKERNRDSWFLAFIMDTNEEERAKGKTVEVGRATFSTATRRYTILDAPGHKDYVPRMIAGAAQADVGILVVSARRGEFETGFERGGQTREHAMLAKTLGVRYLIVAVNKMDTVGWSTERFDECVTKLKPFLKKCGYTIKKEVRFLALSALNGKNVETGLLACLDSLPISAASPESPLRLPVLARYYDRGVVATGKVETGRVSKGDTVVVMPTNLRAKIDAVFVDDARPVRSAKPGDNVTLRLSLTTIQDLRKGYVLCAQPPKPVTSFTAQIALVDLLEHRPVFTAGYNCILHAHTLDTECTVARLLRVNKSERRCFAKRGDLVIARLAVPQSICIEPFDDVHQLGRLTLRDEGKSIAIGKVLSLDENDDDDDVDPISSSDRIRKREKTLTTTTSSSAT</sequence>
<dbReference type="InterPro" id="IPR027417">
    <property type="entry name" value="P-loop_NTPase"/>
</dbReference>
<dbReference type="PANTHER" id="PTHR23115">
    <property type="entry name" value="TRANSLATION FACTOR"/>
    <property type="match status" value="1"/>
</dbReference>
<dbReference type="AlphaFoldDB" id="A0AAD7XJT7"/>
<gene>
    <name evidence="9" type="ORF">CTAYLR_010473</name>
</gene>
<dbReference type="GO" id="GO:0009507">
    <property type="term" value="C:chloroplast"/>
    <property type="evidence" value="ECO:0007669"/>
    <property type="project" value="UniProtKB-SubCell"/>
</dbReference>
<dbReference type="Pfam" id="PF03144">
    <property type="entry name" value="GTP_EFTU_D2"/>
    <property type="match status" value="1"/>
</dbReference>
<dbReference type="FunFam" id="2.40.30.10:FF:000020">
    <property type="entry name" value="Translation elongation factor EF-1"/>
    <property type="match status" value="1"/>
</dbReference>